<dbReference type="InterPro" id="IPR018060">
    <property type="entry name" value="HTH_AraC"/>
</dbReference>
<dbReference type="SUPFAM" id="SSF46689">
    <property type="entry name" value="Homeodomain-like"/>
    <property type="match status" value="2"/>
</dbReference>
<dbReference type="PROSITE" id="PS01124">
    <property type="entry name" value="HTH_ARAC_FAMILY_2"/>
    <property type="match status" value="1"/>
</dbReference>
<dbReference type="Pfam" id="PF02311">
    <property type="entry name" value="AraC_binding"/>
    <property type="match status" value="1"/>
</dbReference>
<dbReference type="Gene3D" id="2.60.120.10">
    <property type="entry name" value="Jelly Rolls"/>
    <property type="match status" value="1"/>
</dbReference>
<dbReference type="InterPro" id="IPR037923">
    <property type="entry name" value="HTH-like"/>
</dbReference>
<dbReference type="SMART" id="SM00342">
    <property type="entry name" value="HTH_ARAC"/>
    <property type="match status" value="1"/>
</dbReference>
<evidence type="ECO:0000256" key="2">
    <source>
        <dbReference type="ARBA" id="ARBA00023125"/>
    </source>
</evidence>
<dbReference type="Pfam" id="PF12833">
    <property type="entry name" value="HTH_18"/>
    <property type="match status" value="1"/>
</dbReference>
<dbReference type="GO" id="GO:0043565">
    <property type="term" value="F:sequence-specific DNA binding"/>
    <property type="evidence" value="ECO:0007669"/>
    <property type="project" value="InterPro"/>
</dbReference>
<keyword evidence="1" id="KW-0805">Transcription regulation</keyword>
<gene>
    <name evidence="5" type="primary">soxS_2</name>
    <name evidence="5" type="ORF">PDESU_06325</name>
</gene>
<evidence type="ECO:0000256" key="3">
    <source>
        <dbReference type="ARBA" id="ARBA00023163"/>
    </source>
</evidence>
<dbReference type="PANTHER" id="PTHR43280">
    <property type="entry name" value="ARAC-FAMILY TRANSCRIPTIONAL REGULATOR"/>
    <property type="match status" value="1"/>
</dbReference>
<dbReference type="InterPro" id="IPR009057">
    <property type="entry name" value="Homeodomain-like_sf"/>
</dbReference>
<dbReference type="SUPFAM" id="SSF51215">
    <property type="entry name" value="Regulatory protein AraC"/>
    <property type="match status" value="1"/>
</dbReference>
<dbReference type="Proteomes" id="UP000366872">
    <property type="component" value="Unassembled WGS sequence"/>
</dbReference>
<dbReference type="InterPro" id="IPR018062">
    <property type="entry name" value="HTH_AraC-typ_CS"/>
</dbReference>
<keyword evidence="3" id="KW-0804">Transcription</keyword>
<dbReference type="InterPro" id="IPR003313">
    <property type="entry name" value="AraC-bd"/>
</dbReference>
<protein>
    <submittedName>
        <fullName evidence="5">Regulatory protein SoxS</fullName>
    </submittedName>
</protein>
<evidence type="ECO:0000313" key="6">
    <source>
        <dbReference type="Proteomes" id="UP000366872"/>
    </source>
</evidence>
<evidence type="ECO:0000259" key="4">
    <source>
        <dbReference type="PROSITE" id="PS01124"/>
    </source>
</evidence>
<keyword evidence="6" id="KW-1185">Reference proteome</keyword>
<dbReference type="Gene3D" id="1.10.10.60">
    <property type="entry name" value="Homeodomain-like"/>
    <property type="match status" value="2"/>
</dbReference>
<dbReference type="PANTHER" id="PTHR43280:SF28">
    <property type="entry name" value="HTH-TYPE TRANSCRIPTIONAL ACTIVATOR RHAS"/>
    <property type="match status" value="1"/>
</dbReference>
<name>A0A6C2UCZ5_PONDE</name>
<feature type="domain" description="HTH araC/xylS-type" evidence="4">
    <location>
        <begin position="197"/>
        <end position="295"/>
    </location>
</feature>
<accession>A0A6C2UCZ5</accession>
<sequence length="300" mass="34349">MNRKNLQLTKSPVKANAADQLKKTGLAVEYFPAFEQKTHEFHTHNFVEMLFVINGTFRHVTADRTVDETAGGLTILNYNQFHTLKTPNGPVELMNVYWDLKKQPVPDLPDPLAARLQDLIPIHPMLGHRLNRIRRLHVPDPGRFTQILHLLHREQQASSQGSEAAIETLFRLVLIELCRIAPAGLNPPENEINPRMETVRLYLETHFAEPIRLDTLCELSNLRQANLCRQFKAYTGLSTGNYLKQRRLAAALQKLRTTSDKILTICHDCGFSDISNFNRTFRSAFSTPPSEYRRQNHPPV</sequence>
<reference evidence="5 6" key="1">
    <citation type="submission" date="2019-04" db="EMBL/GenBank/DDBJ databases">
        <authorList>
            <person name="Van Vliet M D."/>
        </authorList>
    </citation>
    <scope>NUCLEOTIDE SEQUENCE [LARGE SCALE GENOMIC DNA]</scope>
    <source>
        <strain evidence="5 6">F1</strain>
    </source>
</reference>
<dbReference type="PROSITE" id="PS00041">
    <property type="entry name" value="HTH_ARAC_FAMILY_1"/>
    <property type="match status" value="1"/>
</dbReference>
<dbReference type="EMBL" id="CAAHFG010000005">
    <property type="protein sequence ID" value="VGO17723.1"/>
    <property type="molecule type" value="Genomic_DNA"/>
</dbReference>
<evidence type="ECO:0000256" key="1">
    <source>
        <dbReference type="ARBA" id="ARBA00023015"/>
    </source>
</evidence>
<dbReference type="PRINTS" id="PR00032">
    <property type="entry name" value="HTHARAC"/>
</dbReference>
<evidence type="ECO:0000313" key="5">
    <source>
        <dbReference type="EMBL" id="VGO17723.1"/>
    </source>
</evidence>
<dbReference type="InterPro" id="IPR014710">
    <property type="entry name" value="RmlC-like_jellyroll"/>
</dbReference>
<dbReference type="GO" id="GO:0003700">
    <property type="term" value="F:DNA-binding transcription factor activity"/>
    <property type="evidence" value="ECO:0007669"/>
    <property type="project" value="InterPro"/>
</dbReference>
<keyword evidence="2" id="KW-0238">DNA-binding</keyword>
<dbReference type="InterPro" id="IPR020449">
    <property type="entry name" value="Tscrpt_reg_AraC-type_HTH"/>
</dbReference>
<organism evidence="5 6">
    <name type="scientific">Pontiella desulfatans</name>
    <dbReference type="NCBI Taxonomy" id="2750659"/>
    <lineage>
        <taxon>Bacteria</taxon>
        <taxon>Pseudomonadati</taxon>
        <taxon>Kiritimatiellota</taxon>
        <taxon>Kiritimatiellia</taxon>
        <taxon>Kiritimatiellales</taxon>
        <taxon>Pontiellaceae</taxon>
        <taxon>Pontiella</taxon>
    </lineage>
</organism>
<proteinExistence type="predicted"/>
<dbReference type="RefSeq" id="WP_136083204.1">
    <property type="nucleotide sequence ID" value="NZ_CAAHFG010000005.1"/>
</dbReference>
<dbReference type="AlphaFoldDB" id="A0A6C2UCZ5"/>